<dbReference type="GO" id="GO:0004523">
    <property type="term" value="F:RNA-DNA hybrid ribonuclease activity"/>
    <property type="evidence" value="ECO:0007669"/>
    <property type="project" value="InterPro"/>
</dbReference>
<dbReference type="InterPro" id="IPR044730">
    <property type="entry name" value="RNase_H-like_dom_plant"/>
</dbReference>
<dbReference type="InterPro" id="IPR036691">
    <property type="entry name" value="Endo/exonu/phosph_ase_sf"/>
</dbReference>
<dbReference type="InterPro" id="IPR036397">
    <property type="entry name" value="RNaseH_sf"/>
</dbReference>
<evidence type="ECO:0000259" key="2">
    <source>
        <dbReference type="Pfam" id="PF13456"/>
    </source>
</evidence>
<dbReference type="SUPFAM" id="SSF53098">
    <property type="entry name" value="Ribonuclease H-like"/>
    <property type="match status" value="1"/>
</dbReference>
<evidence type="ECO:0000256" key="1">
    <source>
        <dbReference type="SAM" id="MobiDB-lite"/>
    </source>
</evidence>
<dbReference type="GO" id="GO:0003676">
    <property type="term" value="F:nucleic acid binding"/>
    <property type="evidence" value="ECO:0007669"/>
    <property type="project" value="InterPro"/>
</dbReference>
<feature type="domain" description="RNase H type-1" evidence="2">
    <location>
        <begin position="951"/>
        <end position="1073"/>
    </location>
</feature>
<reference evidence="3" key="1">
    <citation type="submission" date="2020-09" db="EMBL/GenBank/DDBJ databases">
        <title>Genome-Enabled Discovery of Anthraquinone Biosynthesis in Senna tora.</title>
        <authorList>
            <person name="Kang S.-H."/>
            <person name="Pandey R.P."/>
            <person name="Lee C.-M."/>
            <person name="Sim J.-S."/>
            <person name="Jeong J.-T."/>
            <person name="Choi B.-S."/>
            <person name="Jung M."/>
            <person name="Ginzburg D."/>
            <person name="Zhao K."/>
            <person name="Won S.Y."/>
            <person name="Oh T.-J."/>
            <person name="Yu Y."/>
            <person name="Kim N.-H."/>
            <person name="Lee O.R."/>
            <person name="Lee T.-H."/>
            <person name="Bashyal P."/>
            <person name="Kim T.-S."/>
            <person name="Lee W.-H."/>
            <person name="Kawkins C."/>
            <person name="Kim C.-K."/>
            <person name="Kim J.S."/>
            <person name="Ahn B.O."/>
            <person name="Rhee S.Y."/>
            <person name="Sohng J.K."/>
        </authorList>
    </citation>
    <scope>NUCLEOTIDE SEQUENCE</scope>
    <source>
        <tissue evidence="3">Leaf</tissue>
    </source>
</reference>
<dbReference type="Gene3D" id="3.30.420.10">
    <property type="entry name" value="Ribonuclease H-like superfamily/Ribonuclease H"/>
    <property type="match status" value="1"/>
</dbReference>
<dbReference type="EMBL" id="JAAIUW010000010">
    <property type="protein sequence ID" value="KAF7811300.1"/>
    <property type="molecule type" value="Genomic_DNA"/>
</dbReference>
<dbReference type="GO" id="GO:0003964">
    <property type="term" value="F:RNA-directed DNA polymerase activity"/>
    <property type="evidence" value="ECO:0007669"/>
    <property type="project" value="UniProtKB-KW"/>
</dbReference>
<organism evidence="3 4">
    <name type="scientific">Senna tora</name>
    <dbReference type="NCBI Taxonomy" id="362788"/>
    <lineage>
        <taxon>Eukaryota</taxon>
        <taxon>Viridiplantae</taxon>
        <taxon>Streptophyta</taxon>
        <taxon>Embryophyta</taxon>
        <taxon>Tracheophyta</taxon>
        <taxon>Spermatophyta</taxon>
        <taxon>Magnoliopsida</taxon>
        <taxon>eudicotyledons</taxon>
        <taxon>Gunneridae</taxon>
        <taxon>Pentapetalae</taxon>
        <taxon>rosids</taxon>
        <taxon>fabids</taxon>
        <taxon>Fabales</taxon>
        <taxon>Fabaceae</taxon>
        <taxon>Caesalpinioideae</taxon>
        <taxon>Cassia clade</taxon>
        <taxon>Senna</taxon>
    </lineage>
</organism>
<dbReference type="SUPFAM" id="SSF56219">
    <property type="entry name" value="DNase I-like"/>
    <property type="match status" value="1"/>
</dbReference>
<accession>A0A834SW20</accession>
<dbReference type="Pfam" id="PF13456">
    <property type="entry name" value="RVT_3"/>
    <property type="match status" value="1"/>
</dbReference>
<dbReference type="InterPro" id="IPR043502">
    <property type="entry name" value="DNA/RNA_pol_sf"/>
</dbReference>
<comment type="caution">
    <text evidence="3">The sequence shown here is derived from an EMBL/GenBank/DDBJ whole genome shotgun (WGS) entry which is preliminary data.</text>
</comment>
<dbReference type="OrthoDB" id="787056at2759"/>
<name>A0A834SW20_9FABA</name>
<keyword evidence="4" id="KW-1185">Reference proteome</keyword>
<dbReference type="PANTHER" id="PTHR35218:SF9">
    <property type="entry name" value="ENDONUCLEASE_EXONUCLEASE_PHOSPHATASE DOMAIN-CONTAINING PROTEIN"/>
    <property type="match status" value="1"/>
</dbReference>
<dbReference type="PANTHER" id="PTHR35218">
    <property type="entry name" value="RNASE H DOMAIN-CONTAINING PROTEIN"/>
    <property type="match status" value="1"/>
</dbReference>
<keyword evidence="3" id="KW-0695">RNA-directed DNA polymerase</keyword>
<dbReference type="InterPro" id="IPR012337">
    <property type="entry name" value="RNaseH-like_sf"/>
</dbReference>
<dbReference type="Gene3D" id="3.60.10.10">
    <property type="entry name" value="Endonuclease/exonuclease/phosphatase"/>
    <property type="match status" value="1"/>
</dbReference>
<keyword evidence="3" id="KW-0548">Nucleotidyltransferase</keyword>
<proteinExistence type="predicted"/>
<protein>
    <submittedName>
        <fullName evidence="3">Reverse transcriptase</fullName>
    </submittedName>
</protein>
<evidence type="ECO:0000313" key="4">
    <source>
        <dbReference type="Proteomes" id="UP000634136"/>
    </source>
</evidence>
<sequence length="1109" mass="124807">MENPDDCVVQGEILWLLLPDASFGESPLGDVSNSLPSPQHSLCKGFLPDEGLREPGRRHWNPAGVDAGVGVENVGNPVVLHQEPGGPCSNDSSEAQWNASCTSPSINPVNAFKKPCDRTPLSIGSTYEPCGDRTNPGRPYSNRKSDHGSAICREPESPSGRYVHHYLSAARNSSVGLCGQLQTDEIVRAWNARGATSTSFKRLFMDLKNQYKPNLVLISDTKIGGNRAEEILSTLGFSNHFKVDPMGYAGGLWLLWDNKQIDVTVHEHTFQEIHTTVEVTGYPPFFASFIYASPNRERRKIFWDNLVGLTEFVNLPWLMGGDFNDILHADEKWGSKFTRWNKRPNGTIVFERLDRFFASVDWINIFPQATNYHLPRIKSDHNPMFLTSRPMSYLCAQRPFRCERIWLNQPGFANLTKESWHNNPSLFQNLPDFTTKIKDWNKKEFGDIFTKKRKILSRLQGIQRINNLIPFLTSLENQLSLEYQEILVLEEELWASKARIDCDRLKNDTPPILISSSVPSELEIFYTLSQLKPFKAPGPDGFQPGFFQKYWLEVKESLCTEIRALFGNPQLLENWNDTFISLIPKINNPTEINSFRPISLCNTVYKLVAKILVNRLKPIIPSLISFNQGAFVPGRKAIDNVAWLASGRIITLFLKRFLLSLKPGSPNIFPLRSMSKGKIHLVGWNKFCINKMCGGLSIMKSRERNLAFLGKLAWRVYQESNSTWAKICSYRMNLTSPRASLMGKSISIGLSVLSKGVCKVPMSGSQSNFWCDNWSRFGVIRNLIEGPLALHEDGLCVSDLSSFPGIWDWVKISFDLPSEIKHKFKSAYDLLVDNLDTHVSANISWHSPNFSWIWSLNSLLQWLKVNSTCKEASFRGIPHGVLFIHVLWFVWIGRNGKIFNNEAFSPSVIWRKACGRAAEFYCLAGNGNGQSLSKSIEVKWKPPPDGGFKLNTDSSRLSDTGFIAAGGVIRDSLGNWMKGFNFFLGIGDIITAELWAIFRGLKLTEDFGYSPFLIDSDSLTAVTLIKNLNISTSHSYFPLIHACRSLLERQPHTSLNHTFCEANSCADGLAKRAVLLKFDLCIFNDVPPFISLAFEALLGVPTTCRIGVG</sequence>
<feature type="region of interest" description="Disordered" evidence="1">
    <location>
        <begin position="127"/>
        <end position="155"/>
    </location>
</feature>
<gene>
    <name evidence="3" type="ORF">G2W53_032276</name>
</gene>
<keyword evidence="3" id="KW-0808">Transferase</keyword>
<dbReference type="CDD" id="cd06222">
    <property type="entry name" value="RNase_H_like"/>
    <property type="match status" value="1"/>
</dbReference>
<evidence type="ECO:0000313" key="3">
    <source>
        <dbReference type="EMBL" id="KAF7811300.1"/>
    </source>
</evidence>
<dbReference type="SUPFAM" id="SSF56672">
    <property type="entry name" value="DNA/RNA polymerases"/>
    <property type="match status" value="1"/>
</dbReference>
<dbReference type="Proteomes" id="UP000634136">
    <property type="component" value="Unassembled WGS sequence"/>
</dbReference>
<dbReference type="AlphaFoldDB" id="A0A834SW20"/>
<dbReference type="InterPro" id="IPR002156">
    <property type="entry name" value="RNaseH_domain"/>
</dbReference>